<organism evidence="1 2">
    <name type="scientific">Cuscuta campestris</name>
    <dbReference type="NCBI Taxonomy" id="132261"/>
    <lineage>
        <taxon>Eukaryota</taxon>
        <taxon>Viridiplantae</taxon>
        <taxon>Streptophyta</taxon>
        <taxon>Embryophyta</taxon>
        <taxon>Tracheophyta</taxon>
        <taxon>Spermatophyta</taxon>
        <taxon>Magnoliopsida</taxon>
        <taxon>eudicotyledons</taxon>
        <taxon>Gunneridae</taxon>
        <taxon>Pentapetalae</taxon>
        <taxon>asterids</taxon>
        <taxon>lamiids</taxon>
        <taxon>Solanales</taxon>
        <taxon>Convolvulaceae</taxon>
        <taxon>Cuscuteae</taxon>
        <taxon>Cuscuta</taxon>
        <taxon>Cuscuta subgen. Grammica</taxon>
        <taxon>Cuscuta sect. Cleistogrammica</taxon>
    </lineage>
</organism>
<reference evidence="1 2" key="1">
    <citation type="submission" date="2018-04" db="EMBL/GenBank/DDBJ databases">
        <authorList>
            <person name="Vogel A."/>
        </authorList>
    </citation>
    <scope>NUCLEOTIDE SEQUENCE [LARGE SCALE GENOMIC DNA]</scope>
</reference>
<accession>A0A484LMZ6</accession>
<proteinExistence type="predicted"/>
<dbReference type="Proteomes" id="UP000595140">
    <property type="component" value="Unassembled WGS sequence"/>
</dbReference>
<gene>
    <name evidence="1" type="ORF">CCAM_LOCUS19566</name>
</gene>
<evidence type="ECO:0000313" key="1">
    <source>
        <dbReference type="EMBL" id="VFQ77790.1"/>
    </source>
</evidence>
<dbReference type="EMBL" id="OOIL02001712">
    <property type="protein sequence ID" value="VFQ77790.1"/>
    <property type="molecule type" value="Genomic_DNA"/>
</dbReference>
<keyword evidence="2" id="KW-1185">Reference proteome</keyword>
<name>A0A484LMZ6_9ASTE</name>
<protein>
    <submittedName>
        <fullName evidence="1">Uncharacterized protein</fullName>
    </submittedName>
</protein>
<sequence>MSKSICAIQSELRRGRRRRVRKILVELLSIIGRFKKSIRTYQSPAGSKSPTTEQFCTQPFRIRSCGRQRDCFTQFCKGTVTMVNVLLKETKVACLKWG</sequence>
<evidence type="ECO:0000313" key="2">
    <source>
        <dbReference type="Proteomes" id="UP000595140"/>
    </source>
</evidence>
<dbReference type="AlphaFoldDB" id="A0A484LMZ6"/>